<evidence type="ECO:0000313" key="1">
    <source>
        <dbReference type="EMBL" id="EDM85462.1"/>
    </source>
</evidence>
<dbReference type="AlphaFoldDB" id="A5ZY84"/>
<dbReference type="HOGENOM" id="CLU_3325138_0_0_9"/>
<comment type="caution">
    <text evidence="1">The sequence shown here is derived from an EMBL/GenBank/DDBJ whole genome shotgun (WGS) entry which is preliminary data.</text>
</comment>
<name>A5ZY84_9FIRM</name>
<organism evidence="1 2">
    <name type="scientific">Blautia obeum ATCC 29174</name>
    <dbReference type="NCBI Taxonomy" id="411459"/>
    <lineage>
        <taxon>Bacteria</taxon>
        <taxon>Bacillati</taxon>
        <taxon>Bacillota</taxon>
        <taxon>Clostridia</taxon>
        <taxon>Lachnospirales</taxon>
        <taxon>Lachnospiraceae</taxon>
        <taxon>Blautia</taxon>
    </lineage>
</organism>
<sequence>MGNNLRRGIRNEKEKMEQSVGCTFNDGDEHITSFRLWR</sequence>
<reference evidence="1 2" key="1">
    <citation type="submission" date="2007-03" db="EMBL/GenBank/DDBJ databases">
        <authorList>
            <person name="Fulton L."/>
            <person name="Clifton S."/>
            <person name="Fulton B."/>
            <person name="Xu J."/>
            <person name="Minx P."/>
            <person name="Pepin K.H."/>
            <person name="Johnson M."/>
            <person name="Thiruvilangam P."/>
            <person name="Bhonagiri V."/>
            <person name="Nash W.E."/>
            <person name="Mardis E.R."/>
            <person name="Wilson R.K."/>
        </authorList>
    </citation>
    <scope>NUCLEOTIDE SEQUENCE [LARGE SCALE GENOMIC DNA]</scope>
    <source>
        <strain evidence="1 2">ATCC 29174</strain>
    </source>
</reference>
<gene>
    <name evidence="1" type="ORF">RUMOBE_03992</name>
</gene>
<protein>
    <submittedName>
        <fullName evidence="1">Uncharacterized protein</fullName>
    </submittedName>
</protein>
<proteinExistence type="predicted"/>
<evidence type="ECO:0000313" key="2">
    <source>
        <dbReference type="Proteomes" id="UP000006002"/>
    </source>
</evidence>
<accession>A5ZY84</accession>
<reference evidence="1 2" key="2">
    <citation type="submission" date="2007-04" db="EMBL/GenBank/DDBJ databases">
        <title>Draft genome sequence of Ruminococcus obeum (ATCC 29174).</title>
        <authorList>
            <person name="Sudarsanam P."/>
            <person name="Ley R."/>
            <person name="Guruge J."/>
            <person name="Turnbaugh P.J."/>
            <person name="Mahowald M."/>
            <person name="Liep D."/>
            <person name="Gordon J."/>
        </authorList>
    </citation>
    <scope>NUCLEOTIDE SEQUENCE [LARGE SCALE GENOMIC DNA]</scope>
    <source>
        <strain evidence="1 2">ATCC 29174</strain>
    </source>
</reference>
<dbReference type="EMBL" id="AAVO02000031">
    <property type="protein sequence ID" value="EDM85462.1"/>
    <property type="molecule type" value="Genomic_DNA"/>
</dbReference>
<dbReference type="Proteomes" id="UP000006002">
    <property type="component" value="Unassembled WGS sequence"/>
</dbReference>